<keyword evidence="3 6" id="KW-1133">Transmembrane helix</keyword>
<dbReference type="GeneID" id="73468864"/>
<protein>
    <recommendedName>
        <fullName evidence="7">Amino acid transporter transmembrane domain-containing protein</fullName>
    </recommendedName>
</protein>
<sequence>MSSSNEQYDEQSHLIDSRRPSMSFLDTPIGSFKGPNSLHNFATSFARAQSYAASKIDNDIHKRRSFFTHAPGDDGVIIDDETFDPELMVPSTKGERLSMVIHDLQNRNQVFANDVHDTAYNDVFYHDDLMNALYESRSRRGSEYGAVTQAIPIHRQKIRPVQSFSSLRSAMSIVTTTSQITLKKIEDSDGNIVTVLAGQSTAPQTIFNSINVLIGVGLLALPVGIMKAGWIFGVPILVLCGLSTYWSATLLSTAMDTDYTIMTYADLGYASYGSIAKLIISLLFSIDLLGAGVALIVLFSDSLFALLGDDLVWTQTRFKLISFIVLTPFTFVPLPILSIISLFGILATISITLLVMMCGLLKVSSPGSLLEVMPTNLWPESIPNLLLAIGILMAPFGGHAIFPNLKSDMRHPYKFKKTLRYTYFITLITDCSMGILGFLMFGAYCSNEITNTLLMTPGYPSFVYPLISGLICLVPLAKTPLNAKPIISSLDVLLGTDKESSSNLRKIYNGLSKFIIRVGVNLVFVLLAIVFPEFDKIIGMLGSSICFIICLILPCLFYLRLYSPMYIPKKYSEEEWQETEFLIKKYPLATLVTTCSETGEIIANHIPFFLKEDQETGKKYLIAHVAKSNPQVPSLTSNERVLVIFQSSNSYITPNYYPGKPETEKYVPTWDFASAHIYGSSRIIDDFDFVRDQINKLTDQNEQGNAHPWKVSDAPEGYLKVMQKAITGLEIEIKETQCKYKFEQGMKRRDVDGVIEGLEKDGLNEISQLTIEANLRKEERAKAG</sequence>
<feature type="transmembrane region" description="Helical" evidence="6">
    <location>
        <begin position="423"/>
        <end position="442"/>
    </location>
</feature>
<feature type="transmembrane region" description="Helical" evidence="6">
    <location>
        <begin position="206"/>
        <end position="225"/>
    </location>
</feature>
<evidence type="ECO:0000313" key="8">
    <source>
        <dbReference type="EMBL" id="KAG7664390.1"/>
    </source>
</evidence>
<feature type="transmembrane region" description="Helical" evidence="6">
    <location>
        <begin position="342"/>
        <end position="362"/>
    </location>
</feature>
<evidence type="ECO:0000256" key="3">
    <source>
        <dbReference type="ARBA" id="ARBA00022989"/>
    </source>
</evidence>
<proteinExistence type="predicted"/>
<keyword evidence="9" id="KW-1185">Reference proteome</keyword>
<dbReference type="InterPro" id="IPR013057">
    <property type="entry name" value="AA_transpt_TM"/>
</dbReference>
<name>A0A8J5QZB6_9ASCO</name>
<accession>A0A8J5QZB6</accession>
<feature type="transmembrane region" description="Helical" evidence="6">
    <location>
        <begin position="320"/>
        <end position="337"/>
    </location>
</feature>
<dbReference type="InterPro" id="IPR007396">
    <property type="entry name" value="TR_PAI2-type"/>
</dbReference>
<dbReference type="RefSeq" id="XP_049264622.1">
    <property type="nucleotide sequence ID" value="XM_049405774.1"/>
</dbReference>
<feature type="transmembrane region" description="Helical" evidence="6">
    <location>
        <begin position="382"/>
        <end position="402"/>
    </location>
</feature>
<evidence type="ECO:0000313" key="9">
    <source>
        <dbReference type="Proteomes" id="UP000694255"/>
    </source>
</evidence>
<feature type="transmembrane region" description="Helical" evidence="6">
    <location>
        <begin position="231"/>
        <end position="254"/>
    </location>
</feature>
<reference evidence="8 9" key="1">
    <citation type="journal article" date="2021" name="DNA Res.">
        <title>Genome analysis of Candida subhashii reveals its hybrid nature and dual mitochondrial genome conformations.</title>
        <authorList>
            <person name="Mixao V."/>
            <person name="Hegedusova E."/>
            <person name="Saus E."/>
            <person name="Pryszcz L.P."/>
            <person name="Cillingova A."/>
            <person name="Nosek J."/>
            <person name="Gabaldon T."/>
        </authorList>
    </citation>
    <scope>NUCLEOTIDE SEQUENCE [LARGE SCALE GENOMIC DNA]</scope>
    <source>
        <strain evidence="8 9">CBS 10753</strain>
    </source>
</reference>
<keyword evidence="2 6" id="KW-0812">Transmembrane</keyword>
<dbReference type="Proteomes" id="UP000694255">
    <property type="component" value="Unassembled WGS sequence"/>
</dbReference>
<dbReference type="AlphaFoldDB" id="A0A8J5QZB6"/>
<feature type="region of interest" description="Disordered" evidence="5">
    <location>
        <begin position="1"/>
        <end position="21"/>
    </location>
</feature>
<gene>
    <name evidence="8" type="ORF">J8A68_002063</name>
</gene>
<dbReference type="EMBL" id="JAGSYN010000094">
    <property type="protein sequence ID" value="KAG7664390.1"/>
    <property type="molecule type" value="Genomic_DNA"/>
</dbReference>
<comment type="caution">
    <text evidence="8">The sequence shown here is derived from an EMBL/GenBank/DDBJ whole genome shotgun (WGS) entry which is preliminary data.</text>
</comment>
<evidence type="ECO:0000256" key="2">
    <source>
        <dbReference type="ARBA" id="ARBA00022692"/>
    </source>
</evidence>
<evidence type="ECO:0000256" key="6">
    <source>
        <dbReference type="SAM" id="Phobius"/>
    </source>
</evidence>
<comment type="subcellular location">
    <subcellularLocation>
        <location evidence="1">Membrane</location>
    </subcellularLocation>
</comment>
<evidence type="ECO:0000259" key="7">
    <source>
        <dbReference type="Pfam" id="PF01490"/>
    </source>
</evidence>
<evidence type="ECO:0000256" key="1">
    <source>
        <dbReference type="ARBA" id="ARBA00004370"/>
    </source>
</evidence>
<dbReference type="OrthoDB" id="655540at2759"/>
<keyword evidence="4 6" id="KW-0472">Membrane</keyword>
<feature type="transmembrane region" description="Helical" evidence="6">
    <location>
        <begin position="462"/>
        <end position="481"/>
    </location>
</feature>
<dbReference type="GO" id="GO:0016020">
    <property type="term" value="C:membrane"/>
    <property type="evidence" value="ECO:0007669"/>
    <property type="project" value="UniProtKB-SubCell"/>
</dbReference>
<dbReference type="PANTHER" id="PTHR35802:SF1">
    <property type="entry name" value="PROTEASE SYNTHASE AND SPORULATION PROTEIN PAI 2"/>
    <property type="match status" value="1"/>
</dbReference>
<feature type="transmembrane region" description="Helical" evidence="6">
    <location>
        <begin position="537"/>
        <end position="559"/>
    </location>
</feature>
<dbReference type="Pfam" id="PF01490">
    <property type="entry name" value="Aa_trans"/>
    <property type="match status" value="1"/>
</dbReference>
<feature type="transmembrane region" description="Helical" evidence="6">
    <location>
        <begin position="514"/>
        <end position="531"/>
    </location>
</feature>
<evidence type="ECO:0000256" key="4">
    <source>
        <dbReference type="ARBA" id="ARBA00023136"/>
    </source>
</evidence>
<evidence type="ECO:0000256" key="5">
    <source>
        <dbReference type="SAM" id="MobiDB-lite"/>
    </source>
</evidence>
<feature type="transmembrane region" description="Helical" evidence="6">
    <location>
        <begin position="275"/>
        <end position="300"/>
    </location>
</feature>
<organism evidence="8 9">
    <name type="scientific">[Candida] subhashii</name>
    <dbReference type="NCBI Taxonomy" id="561895"/>
    <lineage>
        <taxon>Eukaryota</taxon>
        <taxon>Fungi</taxon>
        <taxon>Dikarya</taxon>
        <taxon>Ascomycota</taxon>
        <taxon>Saccharomycotina</taxon>
        <taxon>Pichiomycetes</taxon>
        <taxon>Debaryomycetaceae</taxon>
        <taxon>Spathaspora</taxon>
    </lineage>
</organism>
<feature type="domain" description="Amino acid transporter transmembrane" evidence="7">
    <location>
        <begin position="199"/>
        <end position="564"/>
    </location>
</feature>
<dbReference type="Pfam" id="PF04299">
    <property type="entry name" value="FMN_bind_2"/>
    <property type="match status" value="1"/>
</dbReference>
<dbReference type="PANTHER" id="PTHR35802">
    <property type="entry name" value="PROTEASE SYNTHASE AND SPORULATION PROTEIN PAI 2"/>
    <property type="match status" value="1"/>
</dbReference>
<feature type="compositionally biased region" description="Basic and acidic residues" evidence="5">
    <location>
        <begin position="10"/>
        <end position="19"/>
    </location>
</feature>